<dbReference type="InterPro" id="IPR006204">
    <property type="entry name" value="GHMP_kinase_N_dom"/>
</dbReference>
<feature type="active site" evidence="9">
    <location>
        <position position="11"/>
    </location>
</feature>
<organism evidence="12 13">
    <name type="scientific">Thermoclostridium caenicola</name>
    <dbReference type="NCBI Taxonomy" id="659425"/>
    <lineage>
        <taxon>Bacteria</taxon>
        <taxon>Bacillati</taxon>
        <taxon>Bacillota</taxon>
        <taxon>Clostridia</taxon>
        <taxon>Eubacteriales</taxon>
        <taxon>Oscillospiraceae</taxon>
        <taxon>Thermoclostridium</taxon>
    </lineage>
</organism>
<dbReference type="Proteomes" id="UP000324781">
    <property type="component" value="Unassembled WGS sequence"/>
</dbReference>
<dbReference type="RefSeq" id="WP_149678062.1">
    <property type="nucleotide sequence ID" value="NZ_FQZP01000008.1"/>
</dbReference>
<dbReference type="Gene3D" id="3.30.230.10">
    <property type="match status" value="1"/>
</dbReference>
<evidence type="ECO:0000256" key="6">
    <source>
        <dbReference type="ARBA" id="ARBA00022777"/>
    </source>
</evidence>
<evidence type="ECO:0000256" key="7">
    <source>
        <dbReference type="ARBA" id="ARBA00022840"/>
    </source>
</evidence>
<evidence type="ECO:0000256" key="9">
    <source>
        <dbReference type="HAMAP-Rule" id="MF_00061"/>
    </source>
</evidence>
<dbReference type="Gene3D" id="3.30.70.890">
    <property type="entry name" value="GHMP kinase, C-terminal domain"/>
    <property type="match status" value="1"/>
</dbReference>
<comment type="similarity">
    <text evidence="1 9">Belongs to the GHMP kinase family. IspE subfamily.</text>
</comment>
<name>A0A1M6DM02_9FIRM</name>
<feature type="active site" evidence="9">
    <location>
        <position position="136"/>
    </location>
</feature>
<accession>A0A1M6DM02</accession>
<dbReference type="InterPro" id="IPR020568">
    <property type="entry name" value="Ribosomal_Su5_D2-typ_SF"/>
</dbReference>
<sequence>MKEVTVETPAKINLSLDVTGKRQDGYHNLEMIMQSISLADRVTVEKRGSGLSIQCEFPYVPNDSRNIAWKAAEAFLAACGGKGGVRIVLEKKIPVAAGLAGGSTNAAGVLKAMNRLFGKPFGQEQLARIARRIGADVPFCLQGGTALARGIGDELTYLPDFSGVRVVVVKPPFPVSTPWVYKNLNLHALGERPDTPALIAAIERRDVRALARGMRNVLESVTAKAHSEIGRIMETFLALGALGSRMSGSGSAVFGLFDDDALAEKAFMRFRETYKDVFYTETIGREVE</sequence>
<dbReference type="Pfam" id="PF08544">
    <property type="entry name" value="GHMP_kinases_C"/>
    <property type="match status" value="1"/>
</dbReference>
<dbReference type="GO" id="GO:0019288">
    <property type="term" value="P:isopentenyl diphosphate biosynthetic process, methylerythritol 4-phosphate pathway"/>
    <property type="evidence" value="ECO:0007669"/>
    <property type="project" value="UniProtKB-UniRule"/>
</dbReference>
<keyword evidence="7 9" id="KW-0067">ATP-binding</keyword>
<evidence type="ECO:0000256" key="4">
    <source>
        <dbReference type="ARBA" id="ARBA00022679"/>
    </source>
</evidence>
<evidence type="ECO:0000313" key="13">
    <source>
        <dbReference type="Proteomes" id="UP000324781"/>
    </source>
</evidence>
<proteinExistence type="inferred from homology"/>
<evidence type="ECO:0000313" key="12">
    <source>
        <dbReference type="EMBL" id="SHI74099.1"/>
    </source>
</evidence>
<feature type="domain" description="GHMP kinase C-terminal" evidence="11">
    <location>
        <begin position="198"/>
        <end position="275"/>
    </location>
</feature>
<dbReference type="InterPro" id="IPR013750">
    <property type="entry name" value="GHMP_kinase_C_dom"/>
</dbReference>
<feature type="binding site" evidence="9">
    <location>
        <begin position="94"/>
        <end position="104"/>
    </location>
    <ligand>
        <name>ATP</name>
        <dbReference type="ChEBI" id="CHEBI:30616"/>
    </ligand>
</feature>
<comment type="pathway">
    <text evidence="9">Isoprenoid biosynthesis; isopentenyl diphosphate biosynthesis via DXP pathway; isopentenyl diphosphate from 1-deoxy-D-xylulose 5-phosphate: step 3/6.</text>
</comment>
<dbReference type="UniPathway" id="UPA00056">
    <property type="reaction ID" value="UER00094"/>
</dbReference>
<dbReference type="SUPFAM" id="SSF54211">
    <property type="entry name" value="Ribosomal protein S5 domain 2-like"/>
    <property type="match status" value="1"/>
</dbReference>
<dbReference type="PANTHER" id="PTHR43527:SF2">
    <property type="entry name" value="4-DIPHOSPHOCYTIDYL-2-C-METHYL-D-ERYTHRITOL KINASE, CHLOROPLASTIC"/>
    <property type="match status" value="1"/>
</dbReference>
<dbReference type="AlphaFoldDB" id="A0A1M6DM02"/>
<reference evidence="12 13" key="1">
    <citation type="submission" date="2016-11" db="EMBL/GenBank/DDBJ databases">
        <authorList>
            <person name="Varghese N."/>
            <person name="Submissions S."/>
        </authorList>
    </citation>
    <scope>NUCLEOTIDE SEQUENCE [LARGE SCALE GENOMIC DNA]</scope>
    <source>
        <strain evidence="12 13">DSM 19027</strain>
    </source>
</reference>
<evidence type="ECO:0000259" key="10">
    <source>
        <dbReference type="Pfam" id="PF00288"/>
    </source>
</evidence>
<keyword evidence="5 9" id="KW-0547">Nucleotide-binding</keyword>
<dbReference type="InterPro" id="IPR004424">
    <property type="entry name" value="IspE"/>
</dbReference>
<dbReference type="InterPro" id="IPR036554">
    <property type="entry name" value="GHMP_kinase_C_sf"/>
</dbReference>
<evidence type="ECO:0000256" key="3">
    <source>
        <dbReference type="ARBA" id="ARBA00017473"/>
    </source>
</evidence>
<dbReference type="HAMAP" id="MF_00061">
    <property type="entry name" value="IspE"/>
    <property type="match status" value="1"/>
</dbReference>
<protein>
    <recommendedName>
        <fullName evidence="3 9">4-diphosphocytidyl-2-C-methyl-D-erythritol kinase</fullName>
        <shortName evidence="9">CMK</shortName>
        <ecNumber evidence="2 9">2.7.1.148</ecNumber>
    </recommendedName>
    <alternativeName>
        <fullName evidence="8 9">4-(cytidine-5'-diphospho)-2-C-methyl-D-erythritol kinase</fullName>
    </alternativeName>
</protein>
<evidence type="ECO:0000256" key="1">
    <source>
        <dbReference type="ARBA" id="ARBA00009684"/>
    </source>
</evidence>
<dbReference type="EMBL" id="FQZP01000008">
    <property type="protein sequence ID" value="SHI74099.1"/>
    <property type="molecule type" value="Genomic_DNA"/>
</dbReference>
<feature type="domain" description="GHMP kinase N-terminal" evidence="10">
    <location>
        <begin position="66"/>
        <end position="144"/>
    </location>
</feature>
<keyword evidence="9" id="KW-0414">Isoprene biosynthesis</keyword>
<dbReference type="GO" id="GO:0050515">
    <property type="term" value="F:4-(cytidine 5'-diphospho)-2-C-methyl-D-erythritol kinase activity"/>
    <property type="evidence" value="ECO:0007669"/>
    <property type="project" value="UniProtKB-UniRule"/>
</dbReference>
<dbReference type="OrthoDB" id="9809438at2"/>
<dbReference type="GO" id="GO:0005524">
    <property type="term" value="F:ATP binding"/>
    <property type="evidence" value="ECO:0007669"/>
    <property type="project" value="UniProtKB-UniRule"/>
</dbReference>
<keyword evidence="13" id="KW-1185">Reference proteome</keyword>
<dbReference type="GO" id="GO:0016114">
    <property type="term" value="P:terpenoid biosynthetic process"/>
    <property type="evidence" value="ECO:0007669"/>
    <property type="project" value="UniProtKB-UniRule"/>
</dbReference>
<dbReference type="PANTHER" id="PTHR43527">
    <property type="entry name" value="4-DIPHOSPHOCYTIDYL-2-C-METHYL-D-ERYTHRITOL KINASE, CHLOROPLASTIC"/>
    <property type="match status" value="1"/>
</dbReference>
<gene>
    <name evidence="9" type="primary">ispE</name>
    <name evidence="12" type="ORF">SAMN05444373_100823</name>
</gene>
<evidence type="ECO:0000259" key="11">
    <source>
        <dbReference type="Pfam" id="PF08544"/>
    </source>
</evidence>
<dbReference type="PIRSF" id="PIRSF010376">
    <property type="entry name" value="IspE"/>
    <property type="match status" value="1"/>
</dbReference>
<dbReference type="EC" id="2.7.1.148" evidence="2 9"/>
<evidence type="ECO:0000256" key="8">
    <source>
        <dbReference type="ARBA" id="ARBA00032554"/>
    </source>
</evidence>
<dbReference type="NCBIfam" id="TIGR00154">
    <property type="entry name" value="ispE"/>
    <property type="match status" value="1"/>
</dbReference>
<evidence type="ECO:0000256" key="2">
    <source>
        <dbReference type="ARBA" id="ARBA00012052"/>
    </source>
</evidence>
<evidence type="ECO:0000256" key="5">
    <source>
        <dbReference type="ARBA" id="ARBA00022741"/>
    </source>
</evidence>
<keyword evidence="6 9" id="KW-0418">Kinase</keyword>
<comment type="function">
    <text evidence="9">Catalyzes the phosphorylation of the position 2 hydroxy group of 4-diphosphocytidyl-2C-methyl-D-erythritol.</text>
</comment>
<comment type="catalytic activity">
    <reaction evidence="9">
        <text>4-CDP-2-C-methyl-D-erythritol + ATP = 4-CDP-2-C-methyl-D-erythritol 2-phosphate + ADP + H(+)</text>
        <dbReference type="Rhea" id="RHEA:18437"/>
        <dbReference type="ChEBI" id="CHEBI:15378"/>
        <dbReference type="ChEBI" id="CHEBI:30616"/>
        <dbReference type="ChEBI" id="CHEBI:57823"/>
        <dbReference type="ChEBI" id="CHEBI:57919"/>
        <dbReference type="ChEBI" id="CHEBI:456216"/>
        <dbReference type="EC" id="2.7.1.148"/>
    </reaction>
</comment>
<dbReference type="NCBIfam" id="NF011202">
    <property type="entry name" value="PRK14608.1"/>
    <property type="match status" value="1"/>
</dbReference>
<dbReference type="Pfam" id="PF00288">
    <property type="entry name" value="GHMP_kinases_N"/>
    <property type="match status" value="1"/>
</dbReference>
<keyword evidence="4 9" id="KW-0808">Transferase</keyword>
<dbReference type="InterPro" id="IPR014721">
    <property type="entry name" value="Ribsml_uS5_D2-typ_fold_subgr"/>
</dbReference>
<dbReference type="SUPFAM" id="SSF55060">
    <property type="entry name" value="GHMP Kinase, C-terminal domain"/>
    <property type="match status" value="1"/>
</dbReference>